<dbReference type="PANTHER" id="PTHR43031:SF17">
    <property type="entry name" value="SULFURTRANSFERASE YTWF-RELATED"/>
    <property type="match status" value="1"/>
</dbReference>
<dbReference type="PANTHER" id="PTHR43031">
    <property type="entry name" value="FAD-DEPENDENT OXIDOREDUCTASE"/>
    <property type="match status" value="1"/>
</dbReference>
<dbReference type="KEGG" id="elio:KO353_01185"/>
<feature type="domain" description="Rhodanese" evidence="1">
    <location>
        <begin position="16"/>
        <end position="104"/>
    </location>
</feature>
<evidence type="ECO:0000313" key="2">
    <source>
        <dbReference type="EMBL" id="QXM26155.1"/>
    </source>
</evidence>
<evidence type="ECO:0000259" key="1">
    <source>
        <dbReference type="PROSITE" id="PS50206"/>
    </source>
</evidence>
<dbReference type="PROSITE" id="PS50206">
    <property type="entry name" value="RHODANESE_3"/>
    <property type="match status" value="1"/>
</dbReference>
<dbReference type="SMART" id="SM00450">
    <property type="entry name" value="RHOD"/>
    <property type="match status" value="1"/>
</dbReference>
<dbReference type="InterPro" id="IPR001763">
    <property type="entry name" value="Rhodanese-like_dom"/>
</dbReference>
<dbReference type="InterPro" id="IPR050229">
    <property type="entry name" value="GlpE_sulfurtransferase"/>
</dbReference>
<sequence>MPIEIDVATLDAWRRDSVPHAVLDVREPWEVAIASLAGSLTIPMAEVPERTTALPRDVPVVVLCHHGGRSLRVTLWLRARGFANAVNLAGGIDAWAAEVDPSLPTY</sequence>
<dbReference type="EMBL" id="CP076448">
    <property type="protein sequence ID" value="QXM26155.1"/>
    <property type="molecule type" value="Genomic_DNA"/>
</dbReference>
<organism evidence="2 3">
    <name type="scientific">Elioraea tepida</name>
    <dbReference type="NCBI Taxonomy" id="2843330"/>
    <lineage>
        <taxon>Bacteria</taxon>
        <taxon>Pseudomonadati</taxon>
        <taxon>Pseudomonadota</taxon>
        <taxon>Alphaproteobacteria</taxon>
        <taxon>Acetobacterales</taxon>
        <taxon>Elioraeaceae</taxon>
        <taxon>Elioraea</taxon>
    </lineage>
</organism>
<evidence type="ECO:0000313" key="3">
    <source>
        <dbReference type="Proteomes" id="UP000694001"/>
    </source>
</evidence>
<dbReference type="Pfam" id="PF00581">
    <property type="entry name" value="Rhodanese"/>
    <property type="match status" value="1"/>
</dbReference>
<name>A0A975YKV3_9PROT</name>
<keyword evidence="3" id="KW-1185">Reference proteome</keyword>
<dbReference type="Proteomes" id="UP000694001">
    <property type="component" value="Chromosome"/>
</dbReference>
<gene>
    <name evidence="2" type="ORF">KO353_01185</name>
</gene>
<protein>
    <submittedName>
        <fullName evidence="2">Sulfurtransferase</fullName>
    </submittedName>
</protein>
<dbReference type="AlphaFoldDB" id="A0A975YKV3"/>
<accession>A0A975YKV3</accession>
<proteinExistence type="predicted"/>
<reference evidence="2" key="1">
    <citation type="submission" date="2021-06" db="EMBL/GenBank/DDBJ databases">
        <title>Elioraea tepida, sp. nov., a moderately thermophilic aerobic anoxygenic phototrophic bacterium isolated from an alkaline siliceous hot spring mat community in Yellowstone National Park, WY, USA.</title>
        <authorList>
            <person name="Saini M.K."/>
            <person name="Yoshida S."/>
            <person name="Sebastian A."/>
            <person name="Hirose S."/>
            <person name="Hara E."/>
            <person name="Tamaki H."/>
            <person name="Soulier N.T."/>
            <person name="Albert I."/>
            <person name="Hanada S."/>
            <person name="Bryant D.A."/>
            <person name="Tank M."/>
        </authorList>
    </citation>
    <scope>NUCLEOTIDE SEQUENCE</scope>
    <source>
        <strain evidence="2">MS-P2</strain>
    </source>
</reference>